<dbReference type="PANTHER" id="PTHR31793">
    <property type="entry name" value="4-HYDROXYBENZOYL-COA THIOESTERASE FAMILY MEMBER"/>
    <property type="match status" value="1"/>
</dbReference>
<dbReference type="Gene3D" id="3.10.129.10">
    <property type="entry name" value="Hotdog Thioesterase"/>
    <property type="match status" value="1"/>
</dbReference>
<gene>
    <name evidence="1" type="ORF">MUN33_06070</name>
</gene>
<dbReference type="Proteomes" id="UP001139207">
    <property type="component" value="Unassembled WGS sequence"/>
</dbReference>
<sequence>MPFVDHEATGTRYHSTRVNLRWSDFDQFQHVNNAAYLEFSQDARIDFVRDVVTEIDMAVPAFVVRWASVDYQKSVSSSEVAVVVESFIYQVGVKSFKMRQYIRNSQHRLVAVVDTVNVGIDPISGKSRAWSDSDIEVIDKFLIPLDDDEAAADGVSGGGTVVGSRGR</sequence>
<dbReference type="Pfam" id="PF13279">
    <property type="entry name" value="4HBT_2"/>
    <property type="match status" value="1"/>
</dbReference>
<proteinExistence type="predicted"/>
<accession>A0A9X2AYZ8</accession>
<organism evidence="1 2">
    <name type="scientific">Corynebacterium kalidii</name>
    <dbReference type="NCBI Taxonomy" id="2931982"/>
    <lineage>
        <taxon>Bacteria</taxon>
        <taxon>Bacillati</taxon>
        <taxon>Actinomycetota</taxon>
        <taxon>Actinomycetes</taxon>
        <taxon>Mycobacteriales</taxon>
        <taxon>Corynebacteriaceae</taxon>
        <taxon>Corynebacterium</taxon>
    </lineage>
</organism>
<protein>
    <submittedName>
        <fullName evidence="1">Thioesterase family protein</fullName>
    </submittedName>
</protein>
<name>A0A9X2AYZ8_9CORY</name>
<dbReference type="PANTHER" id="PTHR31793:SF24">
    <property type="entry name" value="LONG-CHAIN ACYL-COA THIOESTERASE FADM"/>
    <property type="match status" value="1"/>
</dbReference>
<evidence type="ECO:0000313" key="2">
    <source>
        <dbReference type="Proteomes" id="UP001139207"/>
    </source>
</evidence>
<keyword evidence="2" id="KW-1185">Reference proteome</keyword>
<dbReference type="EMBL" id="JALIEA010000012">
    <property type="protein sequence ID" value="MCJ7858283.1"/>
    <property type="molecule type" value="Genomic_DNA"/>
</dbReference>
<dbReference type="SUPFAM" id="SSF54637">
    <property type="entry name" value="Thioesterase/thiol ester dehydrase-isomerase"/>
    <property type="match status" value="1"/>
</dbReference>
<dbReference type="InterPro" id="IPR050563">
    <property type="entry name" value="4-hydroxybenzoyl-CoA_TE"/>
</dbReference>
<dbReference type="RefSeq" id="WP_244804016.1">
    <property type="nucleotide sequence ID" value="NZ_JALIEA010000012.1"/>
</dbReference>
<dbReference type="AlphaFoldDB" id="A0A9X2AYZ8"/>
<dbReference type="GO" id="GO:0047617">
    <property type="term" value="F:fatty acyl-CoA hydrolase activity"/>
    <property type="evidence" value="ECO:0007669"/>
    <property type="project" value="TreeGrafter"/>
</dbReference>
<dbReference type="CDD" id="cd00586">
    <property type="entry name" value="4HBT"/>
    <property type="match status" value="1"/>
</dbReference>
<reference evidence="1" key="1">
    <citation type="submission" date="2022-04" db="EMBL/GenBank/DDBJ databases">
        <title>Corynebacterium kalidii LD5P10.</title>
        <authorList>
            <person name="Sun J.Q."/>
        </authorList>
    </citation>
    <scope>NUCLEOTIDE SEQUENCE</scope>
    <source>
        <strain evidence="1">LD5P10</strain>
    </source>
</reference>
<comment type="caution">
    <text evidence="1">The sequence shown here is derived from an EMBL/GenBank/DDBJ whole genome shotgun (WGS) entry which is preliminary data.</text>
</comment>
<evidence type="ECO:0000313" key="1">
    <source>
        <dbReference type="EMBL" id="MCJ7858283.1"/>
    </source>
</evidence>
<dbReference type="InterPro" id="IPR029069">
    <property type="entry name" value="HotDog_dom_sf"/>
</dbReference>